<dbReference type="PANTHER" id="PTHR46169">
    <property type="entry name" value="DNA REPLICATION-RELATED ELEMENT FACTOR, ISOFORM A"/>
    <property type="match status" value="1"/>
</dbReference>
<protein>
    <submittedName>
        <fullName evidence="1">Uncharacterized protein</fullName>
    </submittedName>
</protein>
<dbReference type="SUPFAM" id="SSF53098">
    <property type="entry name" value="Ribonuclease H-like"/>
    <property type="match status" value="1"/>
</dbReference>
<proteinExistence type="predicted"/>
<dbReference type="Proteomes" id="UP000316079">
    <property type="component" value="Unassembled WGS sequence"/>
</dbReference>
<evidence type="ECO:0000313" key="2">
    <source>
        <dbReference type="Proteomes" id="UP000316079"/>
    </source>
</evidence>
<dbReference type="PANTHER" id="PTHR46169:SF15">
    <property type="entry name" value="INNER CENTROMERE PROTEIN A-LIKE ISOFORM X1-RELATED"/>
    <property type="match status" value="1"/>
</dbReference>
<dbReference type="EMBL" id="SRMA01025993">
    <property type="protein sequence ID" value="TRY89253.1"/>
    <property type="molecule type" value="Genomic_DNA"/>
</dbReference>
<reference evidence="1 2" key="1">
    <citation type="journal article" date="2019" name="Sci. Data">
        <title>Hybrid genome assembly and annotation of Danionella translucida.</title>
        <authorList>
            <person name="Kadobianskyi M."/>
            <person name="Schulze L."/>
            <person name="Schuelke M."/>
            <person name="Judkewitz B."/>
        </authorList>
    </citation>
    <scope>NUCLEOTIDE SEQUENCE [LARGE SCALE GENOMIC DNA]</scope>
    <source>
        <strain evidence="1 2">Bolton</strain>
    </source>
</reference>
<organism evidence="1 2">
    <name type="scientific">Danionella cerebrum</name>
    <dbReference type="NCBI Taxonomy" id="2873325"/>
    <lineage>
        <taxon>Eukaryota</taxon>
        <taxon>Metazoa</taxon>
        <taxon>Chordata</taxon>
        <taxon>Craniata</taxon>
        <taxon>Vertebrata</taxon>
        <taxon>Euteleostomi</taxon>
        <taxon>Actinopterygii</taxon>
        <taxon>Neopterygii</taxon>
        <taxon>Teleostei</taxon>
        <taxon>Ostariophysi</taxon>
        <taxon>Cypriniformes</taxon>
        <taxon>Danionidae</taxon>
        <taxon>Danioninae</taxon>
        <taxon>Danionella</taxon>
    </lineage>
</organism>
<comment type="caution">
    <text evidence="1">The sequence shown here is derived from an EMBL/GenBank/DDBJ whole genome shotgun (WGS) entry which is preliminary data.</text>
</comment>
<evidence type="ECO:0000313" key="1">
    <source>
        <dbReference type="EMBL" id="TRY89253.1"/>
    </source>
</evidence>
<dbReference type="AlphaFoldDB" id="A0A553QH36"/>
<accession>A0A553QH36</accession>
<name>A0A553QH36_9TELE</name>
<keyword evidence="2" id="KW-1185">Reference proteome</keyword>
<dbReference type="OrthoDB" id="10046500at2759"/>
<feature type="non-terminal residue" evidence="1">
    <location>
        <position position="1"/>
    </location>
</feature>
<gene>
    <name evidence="1" type="ORF">DNTS_022906</name>
</gene>
<dbReference type="InterPro" id="IPR012337">
    <property type="entry name" value="RNaseH-like_sf"/>
</dbReference>
<sequence length="173" mass="19260">RSITVSLVDSGFVNASVKGLKFVCNFKHSPANAAELQQVSLGKKQEPLIQDVPTRWNSTLDMVKCLSSNKEAVIAALDNQEHKLVLPTAVEWEKLAKAEDTSRVMQANQSVVYVTELLGGEAYVSCSVVLPSLCHLRLKMEACDEDPPYVVRFKTKLKEDLASRQEQLNNTWL</sequence>
<dbReference type="InterPro" id="IPR052717">
    <property type="entry name" value="Vacuolar_transposase_reg"/>
</dbReference>
<dbReference type="GO" id="GO:0006357">
    <property type="term" value="P:regulation of transcription by RNA polymerase II"/>
    <property type="evidence" value="ECO:0007669"/>
    <property type="project" value="TreeGrafter"/>
</dbReference>
<dbReference type="GO" id="GO:0005634">
    <property type="term" value="C:nucleus"/>
    <property type="evidence" value="ECO:0007669"/>
    <property type="project" value="TreeGrafter"/>
</dbReference>